<evidence type="ECO:0000259" key="1">
    <source>
        <dbReference type="Pfam" id="PF09992"/>
    </source>
</evidence>
<keyword evidence="2" id="KW-0326">Glycosidase</keyword>
<dbReference type="RefSeq" id="WP_265263507.1">
    <property type="nucleotide sequence ID" value="NZ_JAIHOM010000020.1"/>
</dbReference>
<feature type="domain" description="Phosphodiester glycosidase" evidence="1">
    <location>
        <begin position="89"/>
        <end position="278"/>
    </location>
</feature>
<dbReference type="Proteomes" id="UP001526426">
    <property type="component" value="Unassembled WGS sequence"/>
</dbReference>
<dbReference type="PANTHER" id="PTHR40446">
    <property type="entry name" value="N-ACETYLGLUCOSAMINE-1-PHOSPHODIESTER ALPHA-N-ACETYLGLUCOSAMINIDASE"/>
    <property type="match status" value="1"/>
</dbReference>
<dbReference type="Pfam" id="PF09992">
    <property type="entry name" value="NAGPA"/>
    <property type="match status" value="1"/>
</dbReference>
<reference evidence="2 3" key="1">
    <citation type="submission" date="2021-08" db="EMBL/GenBank/DDBJ databases">
        <title>Draft genome sequence of Spirulina subsalsa with high tolerance to salinity and hype-accumulation of phycocyanin.</title>
        <authorList>
            <person name="Pei H."/>
            <person name="Jiang L."/>
        </authorList>
    </citation>
    <scope>NUCLEOTIDE SEQUENCE [LARGE SCALE GENOMIC DNA]</scope>
    <source>
        <strain evidence="2 3">FACHB-351</strain>
    </source>
</reference>
<dbReference type="GO" id="GO:0016798">
    <property type="term" value="F:hydrolase activity, acting on glycosyl bonds"/>
    <property type="evidence" value="ECO:0007669"/>
    <property type="project" value="UniProtKB-KW"/>
</dbReference>
<sequence length="296" mass="33085">MVGLTVPLLLHLALLGLRPPRRPNRRELFVGVMYERLLRKHPRPVVIHVVSFDLREPSIQPFVTLGQVKPQKMQFPAQTTGDFVRQYPVAVAINGSFFTPAYARHPWDYFPKRGDRVYAIGQVIANGVLYSPPHDQWAVLCFIPPHTFEIVPADCPEGTTQAIAGRDILLDQGKTPPLIQHTDHGKNYPRSAIALNPQQKKLWFVVVDGRQPFYSQGMTLPELSQFLAQLGATEALNLDGGGSSTLVIREQDQIITLNSPIHTRIPLRQRPVATHLGFSALPLERDNPLKPKSSGN</sequence>
<evidence type="ECO:0000313" key="2">
    <source>
        <dbReference type="EMBL" id="MCW6035793.1"/>
    </source>
</evidence>
<protein>
    <submittedName>
        <fullName evidence="2">Phosphodiester glycosidase family protein</fullName>
    </submittedName>
</protein>
<evidence type="ECO:0000313" key="3">
    <source>
        <dbReference type="Proteomes" id="UP001526426"/>
    </source>
</evidence>
<dbReference type="InterPro" id="IPR018711">
    <property type="entry name" value="NAGPA"/>
</dbReference>
<dbReference type="PANTHER" id="PTHR40446:SF2">
    <property type="entry name" value="N-ACETYLGLUCOSAMINE-1-PHOSPHODIESTER ALPHA-N-ACETYLGLUCOSAMINIDASE"/>
    <property type="match status" value="1"/>
</dbReference>
<keyword evidence="3" id="KW-1185">Reference proteome</keyword>
<organism evidence="2 3">
    <name type="scientific">Spirulina subsalsa FACHB-351</name>
    <dbReference type="NCBI Taxonomy" id="234711"/>
    <lineage>
        <taxon>Bacteria</taxon>
        <taxon>Bacillati</taxon>
        <taxon>Cyanobacteriota</taxon>
        <taxon>Cyanophyceae</taxon>
        <taxon>Spirulinales</taxon>
        <taxon>Spirulinaceae</taxon>
        <taxon>Spirulina</taxon>
    </lineage>
</organism>
<gene>
    <name evidence="2" type="ORF">K4A83_05830</name>
</gene>
<dbReference type="EMBL" id="JAIHOM010000020">
    <property type="protein sequence ID" value="MCW6035793.1"/>
    <property type="molecule type" value="Genomic_DNA"/>
</dbReference>
<name>A0ABT3L2Q1_9CYAN</name>
<accession>A0ABT3L2Q1</accession>
<keyword evidence="2" id="KW-0378">Hydrolase</keyword>
<proteinExistence type="predicted"/>
<comment type="caution">
    <text evidence="2">The sequence shown here is derived from an EMBL/GenBank/DDBJ whole genome shotgun (WGS) entry which is preliminary data.</text>
</comment>